<dbReference type="InterPro" id="IPR000792">
    <property type="entry name" value="Tscrpt_reg_LuxR_C"/>
</dbReference>
<dbReference type="InterPro" id="IPR003593">
    <property type="entry name" value="AAA+_ATPase"/>
</dbReference>
<evidence type="ECO:0000259" key="3">
    <source>
        <dbReference type="PROSITE" id="PS50043"/>
    </source>
</evidence>
<organism evidence="4 5">
    <name type="scientific">Crossiella cryophila</name>
    <dbReference type="NCBI Taxonomy" id="43355"/>
    <lineage>
        <taxon>Bacteria</taxon>
        <taxon>Bacillati</taxon>
        <taxon>Actinomycetota</taxon>
        <taxon>Actinomycetes</taxon>
        <taxon>Pseudonocardiales</taxon>
        <taxon>Pseudonocardiaceae</taxon>
        <taxon>Crossiella</taxon>
    </lineage>
</organism>
<dbReference type="GO" id="GO:0005524">
    <property type="term" value="F:ATP binding"/>
    <property type="evidence" value="ECO:0007669"/>
    <property type="project" value="UniProtKB-KW"/>
</dbReference>
<feature type="domain" description="HTH luxR-type" evidence="3">
    <location>
        <begin position="851"/>
        <end position="911"/>
    </location>
</feature>
<dbReference type="GO" id="GO:0006355">
    <property type="term" value="P:regulation of DNA-templated transcription"/>
    <property type="evidence" value="ECO:0007669"/>
    <property type="project" value="InterPro"/>
</dbReference>
<name>A0A7W7C741_9PSEU</name>
<dbReference type="SUPFAM" id="SSF46894">
    <property type="entry name" value="C-terminal effector domain of the bipartite response regulators"/>
    <property type="match status" value="1"/>
</dbReference>
<evidence type="ECO:0000256" key="1">
    <source>
        <dbReference type="ARBA" id="ARBA00022741"/>
    </source>
</evidence>
<dbReference type="GO" id="GO:0003677">
    <property type="term" value="F:DNA binding"/>
    <property type="evidence" value="ECO:0007669"/>
    <property type="project" value="UniProtKB-KW"/>
</dbReference>
<dbReference type="Gene3D" id="1.10.10.10">
    <property type="entry name" value="Winged helix-like DNA-binding domain superfamily/Winged helix DNA-binding domain"/>
    <property type="match status" value="1"/>
</dbReference>
<comment type="caution">
    <text evidence="4">The sequence shown here is derived from an EMBL/GenBank/DDBJ whole genome shotgun (WGS) entry which is preliminary data.</text>
</comment>
<dbReference type="EMBL" id="JACHMH010000001">
    <property type="protein sequence ID" value="MBB4675762.1"/>
    <property type="molecule type" value="Genomic_DNA"/>
</dbReference>
<keyword evidence="4" id="KW-0238">DNA-binding</keyword>
<dbReference type="Proteomes" id="UP000533598">
    <property type="component" value="Unassembled WGS sequence"/>
</dbReference>
<gene>
    <name evidence="4" type="ORF">HNR67_001880</name>
</gene>
<dbReference type="InterPro" id="IPR011990">
    <property type="entry name" value="TPR-like_helical_dom_sf"/>
</dbReference>
<dbReference type="InterPro" id="IPR016032">
    <property type="entry name" value="Sig_transdc_resp-reg_C-effctor"/>
</dbReference>
<keyword evidence="2" id="KW-0067">ATP-binding</keyword>
<dbReference type="SUPFAM" id="SSF52540">
    <property type="entry name" value="P-loop containing nucleoside triphosphate hydrolases"/>
    <property type="match status" value="1"/>
</dbReference>
<dbReference type="PANTHER" id="PTHR16305:SF35">
    <property type="entry name" value="TRANSCRIPTIONAL ACTIVATOR DOMAIN"/>
    <property type="match status" value="1"/>
</dbReference>
<protein>
    <submittedName>
        <fullName evidence="4">DNA-binding CsgD family transcriptional regulator</fullName>
    </submittedName>
</protein>
<dbReference type="InterPro" id="IPR027417">
    <property type="entry name" value="P-loop_NTPase"/>
</dbReference>
<dbReference type="InterPro" id="IPR041664">
    <property type="entry name" value="AAA_16"/>
</dbReference>
<dbReference type="PROSITE" id="PS50043">
    <property type="entry name" value="HTH_LUXR_2"/>
    <property type="match status" value="1"/>
</dbReference>
<sequence length="911" mass="95535">MDLVGRAVELNAVDELLSLAHAGHGTSALLRGPAGAGKSALLRAVLARARAAGDLVLAAGADRWEADFPLCLLRQLFSERLLGQEIDRGRELTSVSAGGRAPGVPAAAVRSLGRHETRYLGYDAVDELYRVAVGLSEKRPLVIAIDDLHWADTASARWLAYLLRRIGGERVLVLGTTAPAEVWPADLADRFAHHIVLDGLSIPDVTTIAGALLGVPVAEGVGAACHAATAGNPFLVHALLRGLRQGGVPPTVSTVRALLERPPAEIVSWLRLVLAELGPGAAELAGTLAALGDEVELDLAGAIRGLSPERAARLADALTEAGLLNWRRDQVSLRQPLVRAAAAADLSQEARQHVHGGAARLLHARGAGAEQVGAELLRAGPLGETWAAQVLELAAVEAVTAGRTGHAVRYLRAALREQLGNRQRAGILVRLGSVLSHLDVAGAVAALRRALTVSTDPAQRAEIARQLAGLLCLSRRHEDGLRVLTEVREQCADPEVTEALLVGEALLALLHSSTAAARLTPEAGAELPPVLWSVRAILAGSERDQVLTWASAEADTALLAGPATALALTIAGANAAAAEETDRLFDAASSPADLAFALAVRTEVGYRLGRLTQCRDDARACLNALVRFGPRYAHGLAVTAATRLADTLSETGDVEGAHRLYEEILAADQLPGGLAGAWLLAGRGRLRIATGAAAEGVEDLLCAGRRLDAWRMPNPAVVPWRSAAAIGLATLGRLGTAKALAMEELELARAWGSPQAIGGALRVSGVLARGSAAVELLREAARVLAEAEAPLEHARALADLGTALRKTNQLAEARDQLRLAGALAQQCGATVVDRRIRAELRVSGARPRRQAHSGLEALTPTELRVANLAAHGLSNREIAARLFVVRRTVELHLSSAYRKLGITSRTELPPP</sequence>
<keyword evidence="1" id="KW-0547">Nucleotide-binding</keyword>
<dbReference type="PRINTS" id="PR00038">
    <property type="entry name" value="HTHLUXR"/>
</dbReference>
<evidence type="ECO:0000256" key="2">
    <source>
        <dbReference type="ARBA" id="ARBA00022840"/>
    </source>
</evidence>
<dbReference type="Pfam" id="PF00196">
    <property type="entry name" value="GerE"/>
    <property type="match status" value="1"/>
</dbReference>
<dbReference type="GO" id="GO:0005737">
    <property type="term" value="C:cytoplasm"/>
    <property type="evidence" value="ECO:0007669"/>
    <property type="project" value="TreeGrafter"/>
</dbReference>
<dbReference type="CDD" id="cd06170">
    <property type="entry name" value="LuxR_C_like"/>
    <property type="match status" value="1"/>
</dbReference>
<dbReference type="SMART" id="SM00421">
    <property type="entry name" value="HTH_LUXR"/>
    <property type="match status" value="1"/>
</dbReference>
<dbReference type="InterPro" id="IPR036388">
    <property type="entry name" value="WH-like_DNA-bd_sf"/>
</dbReference>
<dbReference type="Gene3D" id="3.40.50.300">
    <property type="entry name" value="P-loop containing nucleotide triphosphate hydrolases"/>
    <property type="match status" value="1"/>
</dbReference>
<proteinExistence type="predicted"/>
<dbReference type="AlphaFoldDB" id="A0A7W7C741"/>
<dbReference type="Pfam" id="PF13191">
    <property type="entry name" value="AAA_16"/>
    <property type="match status" value="1"/>
</dbReference>
<dbReference type="SUPFAM" id="SSF48452">
    <property type="entry name" value="TPR-like"/>
    <property type="match status" value="1"/>
</dbReference>
<dbReference type="PANTHER" id="PTHR16305">
    <property type="entry name" value="TESTICULAR SOLUBLE ADENYLYL CYCLASE"/>
    <property type="match status" value="1"/>
</dbReference>
<evidence type="ECO:0000313" key="4">
    <source>
        <dbReference type="EMBL" id="MBB4675762.1"/>
    </source>
</evidence>
<evidence type="ECO:0000313" key="5">
    <source>
        <dbReference type="Proteomes" id="UP000533598"/>
    </source>
</evidence>
<reference evidence="4 5" key="1">
    <citation type="submission" date="2020-08" db="EMBL/GenBank/DDBJ databases">
        <title>Sequencing the genomes of 1000 actinobacteria strains.</title>
        <authorList>
            <person name="Klenk H.-P."/>
        </authorList>
    </citation>
    <scope>NUCLEOTIDE SEQUENCE [LARGE SCALE GENOMIC DNA]</scope>
    <source>
        <strain evidence="4 5">DSM 44230</strain>
    </source>
</reference>
<dbReference type="RefSeq" id="WP_185001685.1">
    <property type="nucleotide sequence ID" value="NZ_JACHMH010000001.1"/>
</dbReference>
<accession>A0A7W7C741</accession>
<dbReference type="GO" id="GO:0004016">
    <property type="term" value="F:adenylate cyclase activity"/>
    <property type="evidence" value="ECO:0007669"/>
    <property type="project" value="TreeGrafter"/>
</dbReference>
<keyword evidence="5" id="KW-1185">Reference proteome</keyword>
<dbReference type="SMART" id="SM00382">
    <property type="entry name" value="AAA"/>
    <property type="match status" value="1"/>
</dbReference>
<dbReference type="PROSITE" id="PS00622">
    <property type="entry name" value="HTH_LUXR_1"/>
    <property type="match status" value="1"/>
</dbReference>